<name>B3ED39_CHLL2</name>
<evidence type="ECO:0000313" key="2">
    <source>
        <dbReference type="Proteomes" id="UP000008841"/>
    </source>
</evidence>
<dbReference type="SUPFAM" id="SSF55298">
    <property type="entry name" value="YjgF-like"/>
    <property type="match status" value="1"/>
</dbReference>
<dbReference type="InterPro" id="IPR006175">
    <property type="entry name" value="YjgF/YER057c/UK114"/>
</dbReference>
<reference evidence="1 2" key="1">
    <citation type="submission" date="2008-05" db="EMBL/GenBank/DDBJ databases">
        <title>Complete sequence of Chlorobium limicola DSM 245.</title>
        <authorList>
            <consortium name="US DOE Joint Genome Institute"/>
            <person name="Lucas S."/>
            <person name="Copeland A."/>
            <person name="Lapidus A."/>
            <person name="Glavina del Rio T."/>
            <person name="Dalin E."/>
            <person name="Tice H."/>
            <person name="Bruce D."/>
            <person name="Goodwin L."/>
            <person name="Pitluck S."/>
            <person name="Schmutz J."/>
            <person name="Larimer F."/>
            <person name="Land M."/>
            <person name="Hauser L."/>
            <person name="Kyrpides N."/>
            <person name="Ovchinnikova G."/>
            <person name="Zhao F."/>
            <person name="Li T."/>
            <person name="Liu Z."/>
            <person name="Overmann J."/>
            <person name="Bryant D.A."/>
            <person name="Richardson P."/>
        </authorList>
    </citation>
    <scope>NUCLEOTIDE SEQUENCE [LARGE SCALE GENOMIC DNA]</scope>
    <source>
        <strain evidence="2">DSM 245 / NBRC 103803 / 6330</strain>
    </source>
</reference>
<dbReference type="OrthoDB" id="9806350at2"/>
<dbReference type="PANTHER" id="PTHR43760">
    <property type="entry name" value="ENDORIBONUCLEASE-RELATED"/>
    <property type="match status" value="1"/>
</dbReference>
<accession>B3ED39</accession>
<proteinExistence type="predicted"/>
<dbReference type="HOGENOM" id="CLU_104845_0_1_10"/>
<sequence length="161" mass="16778">MSHIEDNIVRAGYRLPPPAVPAGLYLPALRQGDMVYTAGQLPLKDGKLVEPGGKGKVNEINQLAATTAAGTALLNALAAIKAETGSLDAVERIVKLTVYVASESYFSGQHLVANGISSLLVEFFGEKGRHVRSAVGVAELPLDASVEIELIAACNPSCKPG</sequence>
<dbReference type="AlphaFoldDB" id="B3ED39"/>
<dbReference type="InterPro" id="IPR035959">
    <property type="entry name" value="RutC-like_sf"/>
</dbReference>
<evidence type="ECO:0000313" key="1">
    <source>
        <dbReference type="EMBL" id="ACD90464.1"/>
    </source>
</evidence>
<dbReference type="KEGG" id="cli:Clim_1404"/>
<protein>
    <submittedName>
        <fullName evidence="1">Endoribonuclease L-PSP</fullName>
    </submittedName>
</protein>
<dbReference type="Pfam" id="PF01042">
    <property type="entry name" value="Ribonuc_L-PSP"/>
    <property type="match status" value="1"/>
</dbReference>
<dbReference type="RefSeq" id="WP_012466341.1">
    <property type="nucleotide sequence ID" value="NC_010803.1"/>
</dbReference>
<dbReference type="PANTHER" id="PTHR43760:SF1">
    <property type="entry name" value="ENDORIBONUCLEASE L-PSP_CHORISMATE MUTASE-LIKE DOMAIN-CONTAINING PROTEIN"/>
    <property type="match status" value="1"/>
</dbReference>
<dbReference type="eggNOG" id="COG0251">
    <property type="taxonomic scope" value="Bacteria"/>
</dbReference>
<dbReference type="InterPro" id="IPR013813">
    <property type="entry name" value="Endoribo_LPSP/chorism_mut-like"/>
</dbReference>
<dbReference type="CDD" id="cd02199">
    <property type="entry name" value="YjgF_YER057c_UK114_like_1"/>
    <property type="match status" value="1"/>
</dbReference>
<dbReference type="EMBL" id="CP001097">
    <property type="protein sequence ID" value="ACD90464.1"/>
    <property type="molecule type" value="Genomic_DNA"/>
</dbReference>
<gene>
    <name evidence="1" type="ordered locus">Clim_1404</name>
</gene>
<organism evidence="1 2">
    <name type="scientific">Chlorobium limicola (strain DSM 245 / NBRC 103803 / 6330)</name>
    <dbReference type="NCBI Taxonomy" id="290315"/>
    <lineage>
        <taxon>Bacteria</taxon>
        <taxon>Pseudomonadati</taxon>
        <taxon>Chlorobiota</taxon>
        <taxon>Chlorobiia</taxon>
        <taxon>Chlorobiales</taxon>
        <taxon>Chlorobiaceae</taxon>
        <taxon>Chlorobium/Pelodictyon group</taxon>
        <taxon>Chlorobium</taxon>
    </lineage>
</organism>
<dbReference type="Proteomes" id="UP000008841">
    <property type="component" value="Chromosome"/>
</dbReference>
<dbReference type="Gene3D" id="3.30.1330.40">
    <property type="entry name" value="RutC-like"/>
    <property type="match status" value="1"/>
</dbReference>
<dbReference type="STRING" id="290315.Clim_1404"/>